<dbReference type="PANTHER" id="PTHR45228">
    <property type="entry name" value="CYCLIC DI-GMP PHOSPHODIESTERASE TM_0186-RELATED"/>
    <property type="match status" value="1"/>
</dbReference>
<evidence type="ECO:0000259" key="1">
    <source>
        <dbReference type="PROSITE" id="PS51832"/>
    </source>
</evidence>
<reference evidence="2 3" key="1">
    <citation type="submission" date="2019-07" db="EMBL/GenBank/DDBJ databases">
        <title>Tepidimonas charontis SPSP-6 draft genome.</title>
        <authorList>
            <person name="Da Costa M.S."/>
            <person name="Froufe H.J.C."/>
            <person name="Egas C."/>
            <person name="Albuquerque L."/>
        </authorList>
    </citation>
    <scope>NUCLEOTIDE SEQUENCE [LARGE SCALE GENOMIC DNA]</scope>
    <source>
        <strain evidence="2 3">SPSP-6</strain>
    </source>
</reference>
<dbReference type="InterPro" id="IPR052020">
    <property type="entry name" value="Cyclic_di-GMP/3'3'-cGAMP_PDE"/>
</dbReference>
<dbReference type="GO" id="GO:0008081">
    <property type="term" value="F:phosphoric diester hydrolase activity"/>
    <property type="evidence" value="ECO:0007669"/>
    <property type="project" value="UniProtKB-ARBA"/>
</dbReference>
<dbReference type="InterPro" id="IPR003607">
    <property type="entry name" value="HD/PDEase_dom"/>
</dbReference>
<feature type="domain" description="HD-GYP" evidence="1">
    <location>
        <begin position="142"/>
        <end position="336"/>
    </location>
</feature>
<keyword evidence="3" id="KW-1185">Reference proteome</keyword>
<proteinExistence type="predicted"/>
<comment type="caution">
    <text evidence="2">The sequence shown here is derived from an EMBL/GenBank/DDBJ whole genome shotgun (WGS) entry which is preliminary data.</text>
</comment>
<dbReference type="CDD" id="cd00077">
    <property type="entry name" value="HDc"/>
    <property type="match status" value="1"/>
</dbReference>
<keyword evidence="2" id="KW-0378">Hydrolase</keyword>
<evidence type="ECO:0000313" key="3">
    <source>
        <dbReference type="Proteomes" id="UP000318294"/>
    </source>
</evidence>
<dbReference type="Pfam" id="PF13487">
    <property type="entry name" value="HD_5"/>
    <property type="match status" value="1"/>
</dbReference>
<name>A0A554XEW8_9BURK</name>
<dbReference type="EMBL" id="VJON01000020">
    <property type="protein sequence ID" value="TSE34376.1"/>
    <property type="molecule type" value="Genomic_DNA"/>
</dbReference>
<sequence>MFVLLPIEEITLGEPLPVDIFDARGELLLRKGQVIRDEHHRDWIAMHRPMLRREDFQAWTFRYNAAIDRALRDNRSLEEIAHVARPMNWQDAGEGVADTRPIDEIWAGLHAGLTLLLHQGEQAQDFLGRLQRLMAYLPQLLRPRIDPSVLVLVQMLYDRRLGYSATHAWLCALLAGEVAASLGWSAERQHSLRCAALTMNLGLARLHDDLARQDAPLSTAQRQAVHQHPLRGEQSLRRLGVQDALWLELVRDHHERQGGLGYPHGRAEVSAPAQLLQLVDVYVARLSPRINRPGLPAPRAARDVYMDASGMTTPLGAALVQVVGLYAPGTYVELASGEIGLVARRGRRAHTPLVFAIVGRDGLPKGEAPLRDTAESAYAVRRAVPAQEVKVRVALPRLLARL</sequence>
<dbReference type="InterPro" id="IPR037522">
    <property type="entry name" value="HD_GYP_dom"/>
</dbReference>
<dbReference type="PROSITE" id="PS51832">
    <property type="entry name" value="HD_GYP"/>
    <property type="match status" value="1"/>
</dbReference>
<dbReference type="RefSeq" id="WP_144328405.1">
    <property type="nucleotide sequence ID" value="NZ_VJON01000020.1"/>
</dbReference>
<dbReference type="Gene3D" id="1.10.3210.10">
    <property type="entry name" value="Hypothetical protein af1432"/>
    <property type="match status" value="1"/>
</dbReference>
<organism evidence="2 3">
    <name type="scientific">Tepidimonas charontis</name>
    <dbReference type="NCBI Taxonomy" id="2267262"/>
    <lineage>
        <taxon>Bacteria</taxon>
        <taxon>Pseudomonadati</taxon>
        <taxon>Pseudomonadota</taxon>
        <taxon>Betaproteobacteria</taxon>
        <taxon>Burkholderiales</taxon>
        <taxon>Tepidimonas</taxon>
    </lineage>
</organism>
<dbReference type="EC" id="3.1.4.-" evidence="2"/>
<dbReference type="Proteomes" id="UP000318294">
    <property type="component" value="Unassembled WGS sequence"/>
</dbReference>
<dbReference type="PANTHER" id="PTHR45228:SF4">
    <property type="entry name" value="LIPOPROTEIN"/>
    <property type="match status" value="1"/>
</dbReference>
<accession>A0A554XEW8</accession>
<dbReference type="SUPFAM" id="SSF109604">
    <property type="entry name" value="HD-domain/PDEase-like"/>
    <property type="match status" value="1"/>
</dbReference>
<evidence type="ECO:0000313" key="2">
    <source>
        <dbReference type="EMBL" id="TSE34376.1"/>
    </source>
</evidence>
<dbReference type="AlphaFoldDB" id="A0A554XEW8"/>
<gene>
    <name evidence="2" type="ORF">Tchar_01470</name>
</gene>
<protein>
    <submittedName>
        <fullName evidence="2">3'3'-cGAMP-specific phosphodiesterase 1</fullName>
        <ecNumber evidence="2">3.1.4.-</ecNumber>
    </submittedName>
</protein>
<dbReference type="OrthoDB" id="9764808at2"/>